<sequence>MKTNILVLFCVFWASLVFAQEPKKQQPVKFEPPKEIDGFKVRYATLSKGKYQEIFTNDTI</sequence>
<feature type="chain" id="PRO_5011498488" evidence="1">
    <location>
        <begin position="20"/>
        <end position="60"/>
    </location>
</feature>
<reference evidence="2 3" key="1">
    <citation type="submission" date="2016-10" db="EMBL/GenBank/DDBJ databases">
        <authorList>
            <person name="de Groot N.N."/>
        </authorList>
    </citation>
    <scope>NUCLEOTIDE SEQUENCE [LARGE SCALE GENOMIC DNA]</scope>
    <source>
        <strain>GEY</strain>
        <strain evidence="3">DSM 9560</strain>
    </source>
</reference>
<accession>A0A1I2JV32</accession>
<feature type="signal peptide" evidence="1">
    <location>
        <begin position="1"/>
        <end position="19"/>
    </location>
</feature>
<dbReference type="OrthoDB" id="117186at2"/>
<dbReference type="Proteomes" id="UP000199513">
    <property type="component" value="Unassembled WGS sequence"/>
</dbReference>
<organism evidence="2 3">
    <name type="scientific">Thermoflexibacter ruber</name>
    <dbReference type="NCBI Taxonomy" id="1003"/>
    <lineage>
        <taxon>Bacteria</taxon>
        <taxon>Pseudomonadati</taxon>
        <taxon>Bacteroidota</taxon>
        <taxon>Cytophagia</taxon>
        <taxon>Cytophagales</taxon>
        <taxon>Thermoflexibacteraceae</taxon>
        <taxon>Thermoflexibacter</taxon>
    </lineage>
</organism>
<evidence type="ECO:0000313" key="2">
    <source>
        <dbReference type="EMBL" id="SFF57740.1"/>
    </source>
</evidence>
<dbReference type="AlphaFoldDB" id="A0A1I2JV32"/>
<feature type="non-terminal residue" evidence="2">
    <location>
        <position position="60"/>
    </location>
</feature>
<keyword evidence="1" id="KW-0732">Signal</keyword>
<dbReference type="RefSeq" id="WP_143091048.1">
    <property type="nucleotide sequence ID" value="NZ_FONY01000065.1"/>
</dbReference>
<name>A0A1I2JV32_9BACT</name>
<keyword evidence="3" id="KW-1185">Reference proteome</keyword>
<protein>
    <submittedName>
        <fullName evidence="2">Uncharacterized protein</fullName>
    </submittedName>
</protein>
<evidence type="ECO:0000313" key="3">
    <source>
        <dbReference type="Proteomes" id="UP000199513"/>
    </source>
</evidence>
<dbReference type="STRING" id="1003.SAMN04488541_10651"/>
<evidence type="ECO:0000256" key="1">
    <source>
        <dbReference type="SAM" id="SignalP"/>
    </source>
</evidence>
<gene>
    <name evidence="2" type="ORF">SAMN04488541_10651</name>
</gene>
<proteinExistence type="predicted"/>
<dbReference type="EMBL" id="FONY01000065">
    <property type="protein sequence ID" value="SFF57740.1"/>
    <property type="molecule type" value="Genomic_DNA"/>
</dbReference>